<dbReference type="SUPFAM" id="SSF52540">
    <property type="entry name" value="P-loop containing nucleoside triphosphate hydrolases"/>
    <property type="match status" value="1"/>
</dbReference>
<name>A0A1H9TAN4_9PSEU</name>
<dbReference type="Pfam" id="PF13374">
    <property type="entry name" value="TPR_10"/>
    <property type="match status" value="1"/>
</dbReference>
<dbReference type="AlphaFoldDB" id="A0A1H9TAN4"/>
<protein>
    <submittedName>
        <fullName evidence="2">Tetratricopeptide repeat-containing protein</fullName>
    </submittedName>
</protein>
<dbReference type="Gene3D" id="3.40.50.300">
    <property type="entry name" value="P-loop containing nucleotide triphosphate hydrolases"/>
    <property type="match status" value="1"/>
</dbReference>
<proteinExistence type="predicted"/>
<evidence type="ECO:0000256" key="1">
    <source>
        <dbReference type="PROSITE-ProRule" id="PRU00339"/>
    </source>
</evidence>
<dbReference type="Gene3D" id="1.25.40.10">
    <property type="entry name" value="Tetratricopeptide repeat domain"/>
    <property type="match status" value="2"/>
</dbReference>
<dbReference type="InterPro" id="IPR027417">
    <property type="entry name" value="P-loop_NTPase"/>
</dbReference>
<evidence type="ECO:0000313" key="3">
    <source>
        <dbReference type="Proteomes" id="UP000199503"/>
    </source>
</evidence>
<dbReference type="Pfam" id="PF13424">
    <property type="entry name" value="TPR_12"/>
    <property type="match status" value="1"/>
</dbReference>
<dbReference type="PANTHER" id="PTHR35205:SF1">
    <property type="entry name" value="ZU5 DOMAIN-CONTAINING PROTEIN"/>
    <property type="match status" value="1"/>
</dbReference>
<dbReference type="InterPro" id="IPR019734">
    <property type="entry name" value="TPR_rpt"/>
</dbReference>
<accession>A0A1H9TAN4</accession>
<reference evidence="3" key="1">
    <citation type="submission" date="2016-10" db="EMBL/GenBank/DDBJ databases">
        <authorList>
            <person name="Varghese N."/>
            <person name="Submissions S."/>
        </authorList>
    </citation>
    <scope>NUCLEOTIDE SEQUENCE [LARGE SCALE GENOMIC DNA]</scope>
    <source>
        <strain evidence="3">DSM 44437</strain>
    </source>
</reference>
<gene>
    <name evidence="2" type="ORF">SAMN04488000_113222</name>
</gene>
<sequence length="605" mass="65677">MPLNPEFRGLPAVPPERDDQVVTGLLPHEPLTFQTPEGLDSLNEPVCVVTGQRGVGKTQLAAAYARQRVHDGWLVAWIGAETAGQLAAGLVELADRLGLYRPEDGTEITLARVRNHLRTRSGRALLVFDNVVSLDAVRPHLPSVSTCQVVITTTARGSQLGRDVPVEVFTPEVAARFLRHATGLDGDATELAAELGHLPLALAQAAARIKRARWDYARYLERFREFPAAEHLVRRDGDPYPIGAATAILMALEPFRDSELVRVLSVLSPDGVPRDLLGDDDELLDLHEASLVEFAGDSSVRMHRLVQRVVRDQGDWVALAAGLLLHRVDFDGDELVRQVEALWANTDERQMSKNVLLLRLWEAGHLGSTARFDEAGVIAEEVYAEGLARLGDDEDFLLAARQVASVVGQADLLPRLRIDLVTSREVHGTDHPLALGSARVLAQHSVRKGRAEEAVSVLEQALEPWRGEPVEAEHFGALDDLGAAYTLTGRAAEAVVVLERSLDVRPEALYTQSLLSDACGALGRFADARRLCEEVWDAYRGTAGPGHPATLFAAGKLGSALFLNGEPDLARSLLLVVRAIGTDLLGPDHLVVTAAEGALRIVRQD</sequence>
<evidence type="ECO:0000313" key="2">
    <source>
        <dbReference type="EMBL" id="SER94211.1"/>
    </source>
</evidence>
<dbReference type="STRING" id="65499.SAMN04488000_113222"/>
<organism evidence="2 3">
    <name type="scientific">Lentzea albida</name>
    <dbReference type="NCBI Taxonomy" id="65499"/>
    <lineage>
        <taxon>Bacteria</taxon>
        <taxon>Bacillati</taxon>
        <taxon>Actinomycetota</taxon>
        <taxon>Actinomycetes</taxon>
        <taxon>Pseudonocardiales</taxon>
        <taxon>Pseudonocardiaceae</taxon>
        <taxon>Lentzea</taxon>
    </lineage>
</organism>
<dbReference type="PANTHER" id="PTHR35205">
    <property type="entry name" value="NB-ARC AND TPR DOMAIN PROTEIN"/>
    <property type="match status" value="1"/>
</dbReference>
<dbReference type="PROSITE" id="PS50005">
    <property type="entry name" value="TPR"/>
    <property type="match status" value="1"/>
</dbReference>
<dbReference type="EMBL" id="FOFV01000013">
    <property type="protein sequence ID" value="SER94211.1"/>
    <property type="molecule type" value="Genomic_DNA"/>
</dbReference>
<keyword evidence="3" id="KW-1185">Reference proteome</keyword>
<dbReference type="Proteomes" id="UP000199503">
    <property type="component" value="Unassembled WGS sequence"/>
</dbReference>
<feature type="repeat" description="TPR" evidence="1">
    <location>
        <begin position="475"/>
        <end position="508"/>
    </location>
</feature>
<dbReference type="SUPFAM" id="SSF48452">
    <property type="entry name" value="TPR-like"/>
    <property type="match status" value="1"/>
</dbReference>
<keyword evidence="1" id="KW-0802">TPR repeat</keyword>
<dbReference type="InterPro" id="IPR011990">
    <property type="entry name" value="TPR-like_helical_dom_sf"/>
</dbReference>